<dbReference type="PANTHER" id="PTHR37423:SF5">
    <property type="entry name" value="SOLUBLE LYTIC MUREIN TRANSGLYCOSYLASE"/>
    <property type="match status" value="1"/>
</dbReference>
<sequence>MHDSIANRQRFFGWTSGLVRQGAWWPCRRPLLALLLCSQFDTFAASPDALFIQAEQALRAGDQDRFSLLAVDLADHPLYSYLRFAELTQDLASTSDAAIEEFLERFPQTQLASRLRRAYLARLASTERWADYARFDRPDDSAERRCLRLRALIETGRAAAAFEQIPPLWRSARSQPASCDPVFDAWREAGGLTSELIRERLRLAMEAGEQGLARHLVTLLPDSERDSARRWFTAATDPDRFLEASVPSEQDADVPALIAHALVALADQSPTEARARLRRFQARLRLDESAWNRAHAAVGAALVRDGDPEGFVLWDEVRATPETQVEQERRLREAVRHAAWSWVLLWGERLPEGAASREQWDYWQGRAALALGDAETAQDRFERAAAGRTLWAFLAADRLGRDYQLGHANLPAEPAWIRQFMQSPTLARMRALNRLGREIDMRREWRELLQHAEVPKRLAAAYVADVMGWHDQAIQAQVHSGHWSDLALRFPLPYRDWVEEQSWEHALEPDWVFAVMRQESRFARTLASHAGAVGLMQLLPTTAREVALARGQTAPSRWELLEPARNIELGTAYLAWLRDRFGHVALASAAYNAGPARVAGWLPAACEDADRWILAIPFRETRAYVERILTYRVFYRARLGLPPIRVSDWLPPVPGANESCD</sequence>
<dbReference type="RefSeq" id="WP_200388464.1">
    <property type="nucleotide sequence ID" value="NZ_NRSD01000014.1"/>
</dbReference>
<proteinExistence type="inferred from homology"/>
<evidence type="ECO:0000313" key="6">
    <source>
        <dbReference type="Proteomes" id="UP001138802"/>
    </source>
</evidence>
<reference evidence="5 6" key="1">
    <citation type="journal article" date="2020" name="Microorganisms">
        <title>Osmotic Adaptation and Compatible Solute Biosynthesis of Phototrophic Bacteria as Revealed from Genome Analyses.</title>
        <authorList>
            <person name="Imhoff J.F."/>
            <person name="Rahn T."/>
            <person name="Kunzel S."/>
            <person name="Keller A."/>
            <person name="Neulinger S.C."/>
        </authorList>
    </citation>
    <scope>NUCLEOTIDE SEQUENCE [LARGE SCALE GENOMIC DNA]</scope>
    <source>
        <strain evidence="5 6">DSM 21303</strain>
    </source>
</reference>
<dbReference type="Gene3D" id="1.10.530.10">
    <property type="match status" value="1"/>
</dbReference>
<dbReference type="SUPFAM" id="SSF48435">
    <property type="entry name" value="Bacterial muramidases"/>
    <property type="match status" value="1"/>
</dbReference>
<dbReference type="InterPro" id="IPR037061">
    <property type="entry name" value="Lytic_TGlycoase_superhlx_L_sf"/>
</dbReference>
<comment type="similarity">
    <text evidence="1">Belongs to the transglycosylase Slt family.</text>
</comment>
<dbReference type="InterPro" id="IPR008939">
    <property type="entry name" value="Lytic_TGlycosylase_superhlx_U"/>
</dbReference>
<evidence type="ECO:0000256" key="1">
    <source>
        <dbReference type="ARBA" id="ARBA00007734"/>
    </source>
</evidence>
<dbReference type="Pfam" id="PF01464">
    <property type="entry name" value="SLT"/>
    <property type="match status" value="1"/>
</dbReference>
<feature type="domain" description="Lytic transglycosylase superhelical linker" evidence="4">
    <location>
        <begin position="421"/>
        <end position="486"/>
    </location>
</feature>
<dbReference type="InterPro" id="IPR008258">
    <property type="entry name" value="Transglycosylase_SLT_dom_1"/>
</dbReference>
<dbReference type="GO" id="GO:0004553">
    <property type="term" value="F:hydrolase activity, hydrolyzing O-glycosyl compounds"/>
    <property type="evidence" value="ECO:0007669"/>
    <property type="project" value="InterPro"/>
</dbReference>
<comment type="caution">
    <text evidence="5">The sequence shown here is derived from an EMBL/GenBank/DDBJ whole genome shotgun (WGS) entry which is preliminary data.</text>
</comment>
<dbReference type="PANTHER" id="PTHR37423">
    <property type="entry name" value="SOLUBLE LYTIC MUREIN TRANSGLYCOSYLASE-RELATED"/>
    <property type="match status" value="1"/>
</dbReference>
<dbReference type="Gene3D" id="1.10.1240.20">
    <property type="entry name" value="Lytic transglycosylase, superhelical linker domain"/>
    <property type="match status" value="1"/>
</dbReference>
<dbReference type="Gene3D" id="1.25.20.10">
    <property type="entry name" value="Bacterial muramidases"/>
    <property type="match status" value="1"/>
</dbReference>
<evidence type="ECO:0000313" key="5">
    <source>
        <dbReference type="EMBL" id="MBK1645656.1"/>
    </source>
</evidence>
<keyword evidence="2" id="KW-0732">Signal</keyword>
<evidence type="ECO:0000259" key="3">
    <source>
        <dbReference type="Pfam" id="PF01464"/>
    </source>
</evidence>
<protein>
    <submittedName>
        <fullName evidence="5">Lytic murein transglycosylase</fullName>
    </submittedName>
</protein>
<dbReference type="AlphaFoldDB" id="A0A9X0WJF3"/>
<evidence type="ECO:0000259" key="4">
    <source>
        <dbReference type="Pfam" id="PF14718"/>
    </source>
</evidence>
<accession>A0A9X0WJF3</accession>
<dbReference type="EMBL" id="NRSD01000014">
    <property type="protein sequence ID" value="MBK1645656.1"/>
    <property type="molecule type" value="Genomic_DNA"/>
</dbReference>
<dbReference type="CDD" id="cd13401">
    <property type="entry name" value="Slt70-like"/>
    <property type="match status" value="1"/>
</dbReference>
<feature type="domain" description="Transglycosylase SLT" evidence="3">
    <location>
        <begin position="499"/>
        <end position="603"/>
    </location>
</feature>
<dbReference type="GO" id="GO:0042597">
    <property type="term" value="C:periplasmic space"/>
    <property type="evidence" value="ECO:0007669"/>
    <property type="project" value="InterPro"/>
</dbReference>
<dbReference type="Pfam" id="PF14718">
    <property type="entry name" value="SLT_L"/>
    <property type="match status" value="1"/>
</dbReference>
<keyword evidence="6" id="KW-1185">Reference proteome</keyword>
<gene>
    <name evidence="5" type="ORF">CKO25_13565</name>
</gene>
<dbReference type="SUPFAM" id="SSF53955">
    <property type="entry name" value="Lysozyme-like"/>
    <property type="match status" value="1"/>
</dbReference>
<organism evidence="5 6">
    <name type="scientific">Thiocapsa imhoffii</name>
    <dbReference type="NCBI Taxonomy" id="382777"/>
    <lineage>
        <taxon>Bacteria</taxon>
        <taxon>Pseudomonadati</taxon>
        <taxon>Pseudomonadota</taxon>
        <taxon>Gammaproteobacteria</taxon>
        <taxon>Chromatiales</taxon>
        <taxon>Chromatiaceae</taxon>
        <taxon>Thiocapsa</taxon>
    </lineage>
</organism>
<dbReference type="InterPro" id="IPR023346">
    <property type="entry name" value="Lysozyme-like_dom_sf"/>
</dbReference>
<dbReference type="Proteomes" id="UP001138802">
    <property type="component" value="Unassembled WGS sequence"/>
</dbReference>
<evidence type="ECO:0000256" key="2">
    <source>
        <dbReference type="ARBA" id="ARBA00022729"/>
    </source>
</evidence>
<dbReference type="InterPro" id="IPR012289">
    <property type="entry name" value="Lytic_TGlycosylase_superhlx_L"/>
</dbReference>
<name>A0A9X0WJF3_9GAMM</name>